<comment type="similarity">
    <text evidence="2">Belongs to the Nudix hydrolase family.</text>
</comment>
<dbReference type="GO" id="GO:0016787">
    <property type="term" value="F:hydrolase activity"/>
    <property type="evidence" value="ECO:0007669"/>
    <property type="project" value="UniProtKB-KW"/>
</dbReference>
<dbReference type="SUPFAM" id="SSF55811">
    <property type="entry name" value="Nudix"/>
    <property type="match status" value="1"/>
</dbReference>
<evidence type="ECO:0000313" key="5">
    <source>
        <dbReference type="Proteomes" id="UP000176705"/>
    </source>
</evidence>
<dbReference type="Gene3D" id="3.90.79.10">
    <property type="entry name" value="Nucleoside Triphosphate Pyrophosphohydrolase"/>
    <property type="match status" value="1"/>
</dbReference>
<comment type="caution">
    <text evidence="4">The sequence shown here is derived from an EMBL/GenBank/DDBJ whole genome shotgun (WGS) entry which is preliminary data.</text>
</comment>
<dbReference type="PANTHER" id="PTHR43736:SF1">
    <property type="entry name" value="DIHYDRONEOPTERIN TRIPHOSPHATE DIPHOSPHATASE"/>
    <property type="match status" value="1"/>
</dbReference>
<dbReference type="EMBL" id="MHQS01000008">
    <property type="protein sequence ID" value="OHA08964.1"/>
    <property type="molecule type" value="Genomic_DNA"/>
</dbReference>
<sequence length="156" mass="17792">MPHIHELIDFVVNAFIVHNGRVLLVDHRKIGQWLAPGGHVELGEDTDEALFREITEETGLTPEDVETVGNPPTLSQDAFESKSLRTPRWVDIHRVNDRHRHVGLNYVLRARTDAVRLAPAEHHEIRWFSLTALGDPTLRTPSAIRFYGREAIRLLS</sequence>
<evidence type="ECO:0000259" key="3">
    <source>
        <dbReference type="PROSITE" id="PS51462"/>
    </source>
</evidence>
<proteinExistence type="inferred from homology"/>
<dbReference type="AlphaFoldDB" id="A0A1G2LBM5"/>
<dbReference type="PROSITE" id="PS51462">
    <property type="entry name" value="NUDIX"/>
    <property type="match status" value="1"/>
</dbReference>
<protein>
    <recommendedName>
        <fullName evidence="3">Nudix hydrolase domain-containing protein</fullName>
    </recommendedName>
</protein>
<dbReference type="PANTHER" id="PTHR43736">
    <property type="entry name" value="ADP-RIBOSE PYROPHOSPHATASE"/>
    <property type="match status" value="1"/>
</dbReference>
<dbReference type="CDD" id="cd03674">
    <property type="entry name" value="NUDIX_Hydrolase"/>
    <property type="match status" value="1"/>
</dbReference>
<name>A0A1G2LBM5_9BACT</name>
<reference evidence="4 5" key="1">
    <citation type="journal article" date="2016" name="Nat. Commun.">
        <title>Thousands of microbial genomes shed light on interconnected biogeochemical processes in an aquifer system.</title>
        <authorList>
            <person name="Anantharaman K."/>
            <person name="Brown C.T."/>
            <person name="Hug L.A."/>
            <person name="Sharon I."/>
            <person name="Castelle C.J."/>
            <person name="Probst A.J."/>
            <person name="Thomas B.C."/>
            <person name="Singh A."/>
            <person name="Wilkins M.J."/>
            <person name="Karaoz U."/>
            <person name="Brodie E.L."/>
            <person name="Williams K.H."/>
            <person name="Hubbard S.S."/>
            <person name="Banfield J.F."/>
        </authorList>
    </citation>
    <scope>NUCLEOTIDE SEQUENCE [LARGE SCALE GENOMIC DNA]</scope>
</reference>
<evidence type="ECO:0000313" key="4">
    <source>
        <dbReference type="EMBL" id="OHA08964.1"/>
    </source>
</evidence>
<gene>
    <name evidence="4" type="ORF">A3B37_02970</name>
</gene>
<dbReference type="PROSITE" id="PS00893">
    <property type="entry name" value="NUDIX_BOX"/>
    <property type="match status" value="1"/>
</dbReference>
<dbReference type="InterPro" id="IPR015797">
    <property type="entry name" value="NUDIX_hydrolase-like_dom_sf"/>
</dbReference>
<evidence type="ECO:0000256" key="1">
    <source>
        <dbReference type="ARBA" id="ARBA00022801"/>
    </source>
</evidence>
<dbReference type="InterPro" id="IPR020476">
    <property type="entry name" value="Nudix_hydrolase"/>
</dbReference>
<dbReference type="Proteomes" id="UP000176705">
    <property type="component" value="Unassembled WGS sequence"/>
</dbReference>
<dbReference type="STRING" id="1802280.A3B37_02970"/>
<dbReference type="InterPro" id="IPR000086">
    <property type="entry name" value="NUDIX_hydrolase_dom"/>
</dbReference>
<dbReference type="Pfam" id="PF00293">
    <property type="entry name" value="NUDIX"/>
    <property type="match status" value="1"/>
</dbReference>
<organism evidence="4 5">
    <name type="scientific">Candidatus Sungbacteria bacterium RIFCSPLOWO2_01_FULL_59_16</name>
    <dbReference type="NCBI Taxonomy" id="1802280"/>
    <lineage>
        <taxon>Bacteria</taxon>
        <taxon>Candidatus Sungiibacteriota</taxon>
    </lineage>
</organism>
<dbReference type="InterPro" id="IPR020084">
    <property type="entry name" value="NUDIX_hydrolase_CS"/>
</dbReference>
<accession>A0A1G2LBM5</accession>
<evidence type="ECO:0000256" key="2">
    <source>
        <dbReference type="RuleBase" id="RU003476"/>
    </source>
</evidence>
<dbReference type="PRINTS" id="PR00502">
    <property type="entry name" value="NUDIXFAMILY"/>
</dbReference>
<feature type="domain" description="Nudix hydrolase" evidence="3">
    <location>
        <begin position="7"/>
        <end position="150"/>
    </location>
</feature>
<keyword evidence="1 2" id="KW-0378">Hydrolase</keyword>